<dbReference type="InterPro" id="IPR011009">
    <property type="entry name" value="Kinase-like_dom_sf"/>
</dbReference>
<dbReference type="AlphaFoldDB" id="A0A0F0L4A1"/>
<dbReference type="Gene3D" id="3.90.1200.10">
    <property type="match status" value="1"/>
</dbReference>
<evidence type="ECO:0000259" key="1">
    <source>
        <dbReference type="Pfam" id="PF01636"/>
    </source>
</evidence>
<organism evidence="2 3">
    <name type="scientific">Microbacterium azadirachtae</name>
    <dbReference type="NCBI Taxonomy" id="582680"/>
    <lineage>
        <taxon>Bacteria</taxon>
        <taxon>Bacillati</taxon>
        <taxon>Actinomycetota</taxon>
        <taxon>Actinomycetes</taxon>
        <taxon>Micrococcales</taxon>
        <taxon>Microbacteriaceae</taxon>
        <taxon>Microbacterium</taxon>
    </lineage>
</organism>
<keyword evidence="3" id="KW-1185">Reference proteome</keyword>
<dbReference type="InterPro" id="IPR002575">
    <property type="entry name" value="Aminoglycoside_PTrfase"/>
</dbReference>
<proteinExistence type="predicted"/>
<dbReference type="SUPFAM" id="SSF56112">
    <property type="entry name" value="Protein kinase-like (PK-like)"/>
    <property type="match status" value="1"/>
</dbReference>
<comment type="caution">
    <text evidence="2">The sequence shown here is derived from an EMBL/GenBank/DDBJ whole genome shotgun (WGS) entry which is preliminary data.</text>
</comment>
<sequence length="192" mass="20695">MQAPDWRSAFTLMVEGILQDAADAGAPVPADRVRDVLSAHGSALDACTTASVVHGDLWAGNLFLDSAQRIVGLIDTERTLWGDPLFDLIGADQFGLWNVDPDLLEGNTEHGGILAAELASPTGPTRFALYRLYFSVILVTEISVRDYEGEWVAEHRKSAEGMLAAVLQRFDELAPTNTTTSALGVRESNPQG</sequence>
<evidence type="ECO:0000313" key="3">
    <source>
        <dbReference type="Proteomes" id="UP000033448"/>
    </source>
</evidence>
<name>A0A0F0L4A1_9MICO</name>
<keyword evidence="2" id="KW-0808">Transferase</keyword>
<feature type="domain" description="Aminoglycoside phosphotransferase" evidence="1">
    <location>
        <begin position="5"/>
        <end position="90"/>
    </location>
</feature>
<dbReference type="Proteomes" id="UP000033448">
    <property type="component" value="Unassembled WGS sequence"/>
</dbReference>
<reference evidence="2 3" key="1">
    <citation type="submission" date="2015-02" db="EMBL/GenBank/DDBJ databases">
        <title>Draft genome sequences of ten Microbacterium spp. with emphasis on heavy metal contaminated environments.</title>
        <authorList>
            <person name="Corretto E."/>
        </authorList>
    </citation>
    <scope>NUCLEOTIDE SEQUENCE [LARGE SCALE GENOMIC DNA]</scope>
    <source>
        <strain evidence="2 3">DSM 23848</strain>
    </source>
</reference>
<dbReference type="GO" id="GO:0016740">
    <property type="term" value="F:transferase activity"/>
    <property type="evidence" value="ECO:0007669"/>
    <property type="project" value="UniProtKB-KW"/>
</dbReference>
<dbReference type="EMBL" id="JYIT01000057">
    <property type="protein sequence ID" value="KJL27155.1"/>
    <property type="molecule type" value="Genomic_DNA"/>
</dbReference>
<protein>
    <submittedName>
        <fullName evidence="2">Phosphotransferase enzyme family protein</fullName>
    </submittedName>
</protein>
<evidence type="ECO:0000313" key="2">
    <source>
        <dbReference type="EMBL" id="KJL27155.1"/>
    </source>
</evidence>
<accession>A0A0F0L4A1</accession>
<dbReference type="Pfam" id="PF01636">
    <property type="entry name" value="APH"/>
    <property type="match status" value="1"/>
</dbReference>
<gene>
    <name evidence="2" type="ORF">RL72_00623</name>
</gene>
<dbReference type="PATRIC" id="fig|582680.7.peg.643"/>